<sequence>MAISIDDWRARAEYFMYDGVRIAYWTQGMGKPLLLVHGFPTASWDWAPIWDTLSRTHRLIAADLIGFGLSDKPKSGYSIQRQTDMLSALLDHLGVYDFDAMVHDYGASVGQELLARQKEGSGAAGLRKMIFLNGGMFPDHQRARLIMRLASSPVGFVLGRTLNRKTFGKSFSRIFGPKTKPSQEELDILWSLFTEQRGNRIVHKLAHFMNERFFYEDRWVNALEDAQERVGLINGAHDPVSGEHCYRRWVDTMPESNEYLLSGIGHYPHVEAPAEVASTALSWLN</sequence>
<evidence type="ECO:0000313" key="2">
    <source>
        <dbReference type="EMBL" id="MXO83832.1"/>
    </source>
</evidence>
<dbReference type="PANTHER" id="PTHR43798:SF33">
    <property type="entry name" value="HYDROLASE, PUTATIVE (AFU_ORTHOLOGUE AFUA_2G14860)-RELATED"/>
    <property type="match status" value="1"/>
</dbReference>
<dbReference type="InterPro" id="IPR050266">
    <property type="entry name" value="AB_hydrolase_sf"/>
</dbReference>
<reference evidence="2 3" key="1">
    <citation type="submission" date="2019-12" db="EMBL/GenBank/DDBJ databases">
        <title>Genomic-based taxomic classification of the family Erythrobacteraceae.</title>
        <authorList>
            <person name="Xu L."/>
        </authorList>
    </citation>
    <scope>NUCLEOTIDE SEQUENCE [LARGE SCALE GENOMIC DNA]</scope>
    <source>
        <strain evidence="2 3">KCTC 42006</strain>
    </source>
</reference>
<protein>
    <submittedName>
        <fullName evidence="2">Alpha/beta fold hydrolase</fullName>
    </submittedName>
</protein>
<gene>
    <name evidence="2" type="ORF">GRI35_10695</name>
</gene>
<evidence type="ECO:0000313" key="3">
    <source>
        <dbReference type="Proteomes" id="UP000460290"/>
    </source>
</evidence>
<dbReference type="SUPFAM" id="SSF53474">
    <property type="entry name" value="alpha/beta-Hydrolases"/>
    <property type="match status" value="1"/>
</dbReference>
<dbReference type="RefSeq" id="WP_160614147.1">
    <property type="nucleotide sequence ID" value="NZ_JAUFQM010000001.1"/>
</dbReference>
<proteinExistence type="predicted"/>
<dbReference type="InterPro" id="IPR000073">
    <property type="entry name" value="AB_hydrolase_1"/>
</dbReference>
<dbReference type="Proteomes" id="UP000460290">
    <property type="component" value="Unassembled WGS sequence"/>
</dbReference>
<dbReference type="OrthoDB" id="9799612at2"/>
<dbReference type="EMBL" id="WTYZ01000001">
    <property type="protein sequence ID" value="MXO83832.1"/>
    <property type="molecule type" value="Genomic_DNA"/>
</dbReference>
<comment type="caution">
    <text evidence="2">The sequence shown here is derived from an EMBL/GenBank/DDBJ whole genome shotgun (WGS) entry which is preliminary data.</text>
</comment>
<feature type="domain" description="AB hydrolase-1" evidence="1">
    <location>
        <begin position="31"/>
        <end position="273"/>
    </location>
</feature>
<evidence type="ECO:0000259" key="1">
    <source>
        <dbReference type="Pfam" id="PF00561"/>
    </source>
</evidence>
<organism evidence="2 3">
    <name type="scientific">Pontixanthobacter aestiaquae</name>
    <dbReference type="NCBI Taxonomy" id="1509367"/>
    <lineage>
        <taxon>Bacteria</taxon>
        <taxon>Pseudomonadati</taxon>
        <taxon>Pseudomonadota</taxon>
        <taxon>Alphaproteobacteria</taxon>
        <taxon>Sphingomonadales</taxon>
        <taxon>Erythrobacteraceae</taxon>
        <taxon>Pontixanthobacter</taxon>
    </lineage>
</organism>
<accession>A0A844Z947</accession>
<keyword evidence="2" id="KW-0378">Hydrolase</keyword>
<name>A0A844Z947_9SPHN</name>
<dbReference type="GO" id="GO:0047372">
    <property type="term" value="F:monoacylglycerol lipase activity"/>
    <property type="evidence" value="ECO:0007669"/>
    <property type="project" value="TreeGrafter"/>
</dbReference>
<dbReference type="GO" id="GO:0046464">
    <property type="term" value="P:acylglycerol catabolic process"/>
    <property type="evidence" value="ECO:0007669"/>
    <property type="project" value="TreeGrafter"/>
</dbReference>
<dbReference type="InterPro" id="IPR029058">
    <property type="entry name" value="AB_hydrolase_fold"/>
</dbReference>
<dbReference type="Pfam" id="PF00561">
    <property type="entry name" value="Abhydrolase_1"/>
    <property type="match status" value="1"/>
</dbReference>
<dbReference type="AlphaFoldDB" id="A0A844Z947"/>
<dbReference type="Gene3D" id="3.40.50.1820">
    <property type="entry name" value="alpha/beta hydrolase"/>
    <property type="match status" value="1"/>
</dbReference>
<dbReference type="PANTHER" id="PTHR43798">
    <property type="entry name" value="MONOACYLGLYCEROL LIPASE"/>
    <property type="match status" value="1"/>
</dbReference>
<dbReference type="GO" id="GO:0016020">
    <property type="term" value="C:membrane"/>
    <property type="evidence" value="ECO:0007669"/>
    <property type="project" value="TreeGrafter"/>
</dbReference>
<keyword evidence="3" id="KW-1185">Reference proteome</keyword>